<dbReference type="EMBL" id="CVRQ01000079">
    <property type="protein sequence ID" value="CRL42624.1"/>
    <property type="molecule type" value="Genomic_DNA"/>
</dbReference>
<evidence type="ECO:0008006" key="3">
    <source>
        <dbReference type="Google" id="ProtNLM"/>
    </source>
</evidence>
<keyword evidence="2" id="KW-1185">Reference proteome</keyword>
<proteinExistence type="predicted"/>
<dbReference type="RefSeq" id="WP_055062849.1">
    <property type="nucleotide sequence ID" value="NZ_CVRQ01000079.1"/>
</dbReference>
<name>A0A0M6WZH3_9FIRM</name>
<reference evidence="2" key="1">
    <citation type="submission" date="2015-05" db="EMBL/GenBank/DDBJ databases">
        <authorList>
            <consortium name="Pathogen Informatics"/>
        </authorList>
    </citation>
    <scope>NUCLEOTIDE SEQUENCE [LARGE SCALE GENOMIC DNA]</scope>
    <source>
        <strain evidence="2">T1-815</strain>
    </source>
</reference>
<evidence type="ECO:0000313" key="2">
    <source>
        <dbReference type="Proteomes" id="UP000049472"/>
    </source>
</evidence>
<gene>
    <name evidence="1" type="ORF">T1815_28721</name>
</gene>
<dbReference type="Proteomes" id="UP000049472">
    <property type="component" value="Unassembled WGS sequence"/>
</dbReference>
<protein>
    <recommendedName>
        <fullName evidence="3">Phage tail protein</fullName>
    </recommendedName>
</protein>
<evidence type="ECO:0000313" key="1">
    <source>
        <dbReference type="EMBL" id="CRL42624.1"/>
    </source>
</evidence>
<organism evidence="1 2">
    <name type="scientific">Agathobacter rectalis</name>
    <dbReference type="NCBI Taxonomy" id="39491"/>
    <lineage>
        <taxon>Bacteria</taxon>
        <taxon>Bacillati</taxon>
        <taxon>Bacillota</taxon>
        <taxon>Clostridia</taxon>
        <taxon>Lachnospirales</taxon>
        <taxon>Lachnospiraceae</taxon>
        <taxon>Agathobacter</taxon>
    </lineage>
</organism>
<dbReference type="AlphaFoldDB" id="A0A0M6WZH3"/>
<accession>A0A0M6WZH3</accession>
<sequence>MEEKEQIILGSGNVHIETFSGTVPDPTEFCKETNRMAYISGGATLEYKPSYYTAKDDSGKKSKTVMTEEEVTLKTGIMTFNSQVFKQMCDTARVSEFTGKNKKTYKRVKFGGISNQRREKYVICFHYEDPVDGDLYVMIVGSNQAGFSLAFAKDKETVTDAEFKAEPMDEEGTLIDFYEESGTASQAANPKE</sequence>